<gene>
    <name evidence="2" type="ORF">CVLEPA_LOCUS27292</name>
</gene>
<dbReference type="EMBL" id="CAWYQH010000141">
    <property type="protein sequence ID" value="CAK8694017.1"/>
    <property type="molecule type" value="Genomic_DNA"/>
</dbReference>
<keyword evidence="3" id="KW-1185">Reference proteome</keyword>
<organism evidence="2 3">
    <name type="scientific">Clavelina lepadiformis</name>
    <name type="common">Light-bulb sea squirt</name>
    <name type="synonym">Ascidia lepadiformis</name>
    <dbReference type="NCBI Taxonomy" id="159417"/>
    <lineage>
        <taxon>Eukaryota</taxon>
        <taxon>Metazoa</taxon>
        <taxon>Chordata</taxon>
        <taxon>Tunicata</taxon>
        <taxon>Ascidiacea</taxon>
        <taxon>Aplousobranchia</taxon>
        <taxon>Clavelinidae</taxon>
        <taxon>Clavelina</taxon>
    </lineage>
</organism>
<keyword evidence="1" id="KW-0732">Signal</keyword>
<dbReference type="Proteomes" id="UP001642483">
    <property type="component" value="Unassembled WGS sequence"/>
</dbReference>
<evidence type="ECO:0000256" key="1">
    <source>
        <dbReference type="SAM" id="SignalP"/>
    </source>
</evidence>
<name>A0ABP0GQU8_CLALP</name>
<proteinExistence type="predicted"/>
<comment type="caution">
    <text evidence="2">The sequence shown here is derived from an EMBL/GenBank/DDBJ whole genome shotgun (WGS) entry which is preliminary data.</text>
</comment>
<feature type="chain" id="PRO_5046767525" evidence="1">
    <location>
        <begin position="19"/>
        <end position="190"/>
    </location>
</feature>
<feature type="signal peptide" evidence="1">
    <location>
        <begin position="1"/>
        <end position="18"/>
    </location>
</feature>
<protein>
    <submittedName>
        <fullName evidence="2">Uncharacterized protein</fullName>
    </submittedName>
</protein>
<sequence length="190" mass="21869">MKSLLMISFLLLVCQVHGGNLWNCDHKLNHTSDRMLRSLACTFINLSPDKVNQGAIKDVDKTQIETLWLNEDNKTQVYAEYGNKGVVVAEFSRVCSWIERTFNHLYVAGEEECIKPHSQWTTQQQQNQSLCTPHPLNIGCLSSMKGPCRRFLDKHEHLPNKLKTKFPDSLQLDPCALFSPHIRNHIVQVW</sequence>
<evidence type="ECO:0000313" key="2">
    <source>
        <dbReference type="EMBL" id="CAK8694017.1"/>
    </source>
</evidence>
<reference evidence="2 3" key="1">
    <citation type="submission" date="2024-02" db="EMBL/GenBank/DDBJ databases">
        <authorList>
            <person name="Daric V."/>
            <person name="Darras S."/>
        </authorList>
    </citation>
    <scope>NUCLEOTIDE SEQUENCE [LARGE SCALE GENOMIC DNA]</scope>
</reference>
<accession>A0ABP0GQU8</accession>
<evidence type="ECO:0000313" key="3">
    <source>
        <dbReference type="Proteomes" id="UP001642483"/>
    </source>
</evidence>